<organism evidence="2 3">
    <name type="scientific">Caulochytrium protostelioides</name>
    <dbReference type="NCBI Taxonomy" id="1555241"/>
    <lineage>
        <taxon>Eukaryota</taxon>
        <taxon>Fungi</taxon>
        <taxon>Fungi incertae sedis</taxon>
        <taxon>Chytridiomycota</taxon>
        <taxon>Chytridiomycota incertae sedis</taxon>
        <taxon>Chytridiomycetes</taxon>
        <taxon>Caulochytriales</taxon>
        <taxon>Caulochytriaceae</taxon>
        <taxon>Caulochytrium</taxon>
    </lineage>
</organism>
<comment type="subcellular location">
    <subcellularLocation>
        <location evidence="1">Secreted</location>
        <location evidence="1">Cell wall</location>
    </subcellularLocation>
</comment>
<evidence type="ECO:0000313" key="2">
    <source>
        <dbReference type="EMBL" id="RKO97400.1"/>
    </source>
</evidence>
<dbReference type="GO" id="GO:0005199">
    <property type="term" value="F:structural constituent of cell wall"/>
    <property type="evidence" value="ECO:0007669"/>
    <property type="project" value="InterPro"/>
</dbReference>
<keyword evidence="1" id="KW-1015">Disulfide bond</keyword>
<dbReference type="AlphaFoldDB" id="A0A4P9X0G0"/>
<keyword evidence="1" id="KW-0732">Signal</keyword>
<dbReference type="InterPro" id="IPR001338">
    <property type="entry name" value="Class_I_Hydrophobin"/>
</dbReference>
<name>A0A4P9X0G0_9FUNG</name>
<dbReference type="GO" id="GO:0009277">
    <property type="term" value="C:fungal-type cell wall"/>
    <property type="evidence" value="ECO:0007669"/>
    <property type="project" value="InterPro"/>
</dbReference>
<proteinExistence type="inferred from homology"/>
<dbReference type="Proteomes" id="UP000268535">
    <property type="component" value="Unassembled WGS sequence"/>
</dbReference>
<evidence type="ECO:0000256" key="1">
    <source>
        <dbReference type="RuleBase" id="RU365009"/>
    </source>
</evidence>
<reference evidence="3" key="1">
    <citation type="journal article" date="2018" name="Nat. Microbiol.">
        <title>Leveraging single-cell genomics to expand the fungal tree of life.</title>
        <authorList>
            <person name="Ahrendt S.R."/>
            <person name="Quandt C.A."/>
            <person name="Ciobanu D."/>
            <person name="Clum A."/>
            <person name="Salamov A."/>
            <person name="Andreopoulos B."/>
            <person name="Cheng J.F."/>
            <person name="Woyke T."/>
            <person name="Pelin A."/>
            <person name="Henrissat B."/>
            <person name="Reynolds N.K."/>
            <person name="Benny G.L."/>
            <person name="Smith M.E."/>
            <person name="James T.Y."/>
            <person name="Grigoriev I.V."/>
        </authorList>
    </citation>
    <scope>NUCLEOTIDE SEQUENCE [LARGE SCALE GENOMIC DNA]</scope>
    <source>
        <strain evidence="3">ATCC 52028</strain>
    </source>
</reference>
<dbReference type="Pfam" id="PF01185">
    <property type="entry name" value="Hydrophobin"/>
    <property type="match status" value="1"/>
</dbReference>
<comment type="similarity">
    <text evidence="1">Belongs to the fungal hydrophobin family.</text>
</comment>
<keyword evidence="1" id="KW-0964">Secreted</keyword>
<keyword evidence="1" id="KW-0134">Cell wall</keyword>
<sequence length="136" mass="14381">MLIKSVVIAALGASVALAQGPADGNWERPRRHPHRGQMCVAEEENLQCADHQKSYCCTQTVAPDAPGVGILASLLDNLFIGLECTPLNLNLLAIDSTAQCKTNVVCCSGKQIDGGKMQLGCESSKGSKGSKKQTRL</sequence>
<dbReference type="EMBL" id="ML009284">
    <property type="protein sequence ID" value="RKO97400.1"/>
    <property type="molecule type" value="Genomic_DNA"/>
</dbReference>
<dbReference type="CDD" id="cd23507">
    <property type="entry name" value="hydrophobin_I"/>
    <property type="match status" value="1"/>
</dbReference>
<evidence type="ECO:0000313" key="3">
    <source>
        <dbReference type="Proteomes" id="UP000268535"/>
    </source>
</evidence>
<protein>
    <recommendedName>
        <fullName evidence="1">Hydrophobin</fullName>
    </recommendedName>
</protein>
<feature type="signal peptide" evidence="1">
    <location>
        <begin position="1"/>
        <end position="18"/>
    </location>
</feature>
<feature type="chain" id="PRO_5020952963" description="Hydrophobin" evidence="1">
    <location>
        <begin position="19"/>
        <end position="136"/>
    </location>
</feature>
<accession>A0A4P9X0G0</accession>
<gene>
    <name evidence="2" type="ORF">CAUPRSCDRAFT_10927</name>
</gene>